<evidence type="ECO:0000313" key="1">
    <source>
        <dbReference type="EMBL" id="MBB5841109.1"/>
    </source>
</evidence>
<protein>
    <submittedName>
        <fullName evidence="1">Uncharacterized protein</fullName>
    </submittedName>
</protein>
<sequence>MSGGGYDLLSSRTVEVPELRSFLLDTFAVPETGLFVAPADRVDEELRDVPQDLVFAAFCTFEPVEGHFATTLTVGVDTNRARHVGHLDFATRFATHFKAMVLYGDAEPPGLWTVILADGTRLLATLDEDDDRVTLTTATAPVPELPEVAVDAGL</sequence>
<dbReference type="RefSeq" id="WP_184803976.1">
    <property type="nucleotide sequence ID" value="NZ_JACHMY010000001.1"/>
</dbReference>
<evidence type="ECO:0000313" key="2">
    <source>
        <dbReference type="Proteomes" id="UP000549971"/>
    </source>
</evidence>
<keyword evidence="2" id="KW-1185">Reference proteome</keyword>
<reference evidence="1 2" key="1">
    <citation type="submission" date="2020-08" db="EMBL/GenBank/DDBJ databases">
        <title>Sequencing the genomes of 1000 actinobacteria strains.</title>
        <authorList>
            <person name="Klenk H.-P."/>
        </authorList>
    </citation>
    <scope>NUCLEOTIDE SEQUENCE [LARGE SCALE GENOMIC DNA]</scope>
    <source>
        <strain evidence="1 2">DSM 28967</strain>
    </source>
</reference>
<dbReference type="Proteomes" id="UP000549971">
    <property type="component" value="Unassembled WGS sequence"/>
</dbReference>
<dbReference type="AlphaFoldDB" id="A0A7W9MYR8"/>
<gene>
    <name evidence="1" type="ORF">HDA39_007843</name>
</gene>
<dbReference type="EMBL" id="JACHMY010000001">
    <property type="protein sequence ID" value="MBB5841109.1"/>
    <property type="molecule type" value="Genomic_DNA"/>
</dbReference>
<accession>A0A7W9MYR8</accession>
<proteinExistence type="predicted"/>
<organism evidence="1 2">
    <name type="scientific">Kribbella italica</name>
    <dbReference type="NCBI Taxonomy" id="1540520"/>
    <lineage>
        <taxon>Bacteria</taxon>
        <taxon>Bacillati</taxon>
        <taxon>Actinomycetota</taxon>
        <taxon>Actinomycetes</taxon>
        <taxon>Propionibacteriales</taxon>
        <taxon>Kribbellaceae</taxon>
        <taxon>Kribbella</taxon>
    </lineage>
</organism>
<comment type="caution">
    <text evidence="1">The sequence shown here is derived from an EMBL/GenBank/DDBJ whole genome shotgun (WGS) entry which is preliminary data.</text>
</comment>
<name>A0A7W9MYR8_9ACTN</name>